<evidence type="ECO:0000256" key="2">
    <source>
        <dbReference type="SAM" id="SignalP"/>
    </source>
</evidence>
<comment type="caution">
    <text evidence="4">The sequence shown here is derived from an EMBL/GenBank/DDBJ whole genome shotgun (WGS) entry which is preliminary data.</text>
</comment>
<dbReference type="InterPro" id="IPR026444">
    <property type="entry name" value="Secre_tail"/>
</dbReference>
<feature type="domain" description="Fibronectin type-III" evidence="3">
    <location>
        <begin position="410"/>
        <end position="512"/>
    </location>
</feature>
<evidence type="ECO:0000313" key="4">
    <source>
        <dbReference type="EMBL" id="RPD41878.1"/>
    </source>
</evidence>
<organism evidence="4 5">
    <name type="scientific">Chitinophaga barathri</name>
    <dbReference type="NCBI Taxonomy" id="1647451"/>
    <lineage>
        <taxon>Bacteria</taxon>
        <taxon>Pseudomonadati</taxon>
        <taxon>Bacteroidota</taxon>
        <taxon>Chitinophagia</taxon>
        <taxon>Chitinophagales</taxon>
        <taxon>Chitinophagaceae</taxon>
        <taxon>Chitinophaga</taxon>
    </lineage>
</organism>
<dbReference type="PANTHER" id="PTHR43405:SF1">
    <property type="entry name" value="GLYCOSYL HYDROLASE DIGH"/>
    <property type="match status" value="1"/>
</dbReference>
<gene>
    <name evidence="4" type="ORF">EG028_06870</name>
</gene>
<keyword evidence="1 2" id="KW-0732">Signal</keyword>
<dbReference type="AlphaFoldDB" id="A0A3N4ME79"/>
<dbReference type="SMART" id="SM00060">
    <property type="entry name" value="FN3"/>
    <property type="match status" value="1"/>
</dbReference>
<dbReference type="EMBL" id="RMBX01000003">
    <property type="protein sequence ID" value="RPD41878.1"/>
    <property type="molecule type" value="Genomic_DNA"/>
</dbReference>
<reference evidence="5" key="1">
    <citation type="submission" date="2018-11" db="EMBL/GenBank/DDBJ databases">
        <title>Chitinophaga lutea sp.nov., isolate from arsenic contaminated soil.</title>
        <authorList>
            <person name="Zong Y."/>
        </authorList>
    </citation>
    <scope>NUCLEOTIDE SEQUENCE [LARGE SCALE GENOMIC DNA]</scope>
    <source>
        <strain evidence="5">YLT18</strain>
    </source>
</reference>
<feature type="chain" id="PRO_5018114102" evidence="2">
    <location>
        <begin position="21"/>
        <end position="779"/>
    </location>
</feature>
<dbReference type="PANTHER" id="PTHR43405">
    <property type="entry name" value="GLYCOSYL HYDROLASE DIGH"/>
    <property type="match status" value="1"/>
</dbReference>
<dbReference type="OrthoDB" id="9773203at2"/>
<protein>
    <submittedName>
        <fullName evidence="4">T9SS C-terminal target domain-containing protein</fullName>
    </submittedName>
</protein>
<dbReference type="InterPro" id="IPR003790">
    <property type="entry name" value="GHL10"/>
</dbReference>
<dbReference type="CDD" id="cd00063">
    <property type="entry name" value="FN3"/>
    <property type="match status" value="1"/>
</dbReference>
<dbReference type="InterPro" id="IPR017853">
    <property type="entry name" value="GH"/>
</dbReference>
<dbReference type="PROSITE" id="PS50853">
    <property type="entry name" value="FN3"/>
    <property type="match status" value="1"/>
</dbReference>
<keyword evidence="5" id="KW-1185">Reference proteome</keyword>
<dbReference type="NCBIfam" id="TIGR04183">
    <property type="entry name" value="Por_Secre_tail"/>
    <property type="match status" value="1"/>
</dbReference>
<feature type="signal peptide" evidence="2">
    <location>
        <begin position="1"/>
        <end position="20"/>
    </location>
</feature>
<name>A0A3N4ME79_9BACT</name>
<proteinExistence type="predicted"/>
<dbReference type="InterPro" id="IPR036116">
    <property type="entry name" value="FN3_sf"/>
</dbReference>
<dbReference type="Pfam" id="PF02638">
    <property type="entry name" value="GHL10"/>
    <property type="match status" value="1"/>
</dbReference>
<dbReference type="SUPFAM" id="SSF49265">
    <property type="entry name" value="Fibronectin type III"/>
    <property type="match status" value="1"/>
</dbReference>
<dbReference type="Proteomes" id="UP000279089">
    <property type="component" value="Unassembled WGS sequence"/>
</dbReference>
<dbReference type="Gene3D" id="2.60.40.10">
    <property type="entry name" value="Immunoglobulins"/>
    <property type="match status" value="1"/>
</dbReference>
<sequence>MPRILRILLLCSFLPMAGFAQKTLKRELRGAWIATFTGIDWPNRTQTPAQQRAAFITIADHHKATGMNVLFVQMRSQCDAMYPSDIEPWSADLTGRQGTAPSTPWDPMAFAIEECHKRGMEFHAWLNPYRATSNSANIPNFAENHVTRAHPEWLLSQGILRVLDPGLPEVRDHIMSVITDIVHRYDVDGIHFDDYFYPPSAPAGTTPYNDDTTFAAYPRGFTVKADWRRDNVNLLIRRVYDSIKTIKPWVKFGVSPSGIYRNSTNPAIGTPTSGLEHYTTLFADTRRWLQEGWVDYIMPQVYWWIGQPGANYGAIVPWWNNQANGRHIYIGMAGYKVGDLAQGAAWQDSTQIPRQVRMNRDSVHQNIFGQAVYNTNSLRSNRKNFRDSLRRHFYARPALLPVMQWRDSIAPLAPEGVNAAPLGEHVQLSWSHPGDPADQMNRARQYVIYRSEDPLINTEAVENILALTDTAANTFTDTSALPNTTYYYTVTALDRFHNESMVSNLSANLPPEILCPGDQQLNGDADCSAQIPDYRSLAIISNPTGVTMVQHPAPGSRVQHNSLVHIVAFNAGGKSDTCTFSIQLRDTIAPQISDIALSPAILTVPDNRLHTVNLQYSVTDCSAVSNVISITSNEPDYGAPDWEIVNDHTVKLRATRNPLGNGRFYTITVTSTDASGNTSTAVAQVLVPGNKPWTHGDGLAVTALPNPTFHQFVVVMASKDPQPIMLRVYNNSGALVETRNNITPNSTILLGGSYNAGIYYLEIIQGNKRQILKVMKVGH</sequence>
<dbReference type="InterPro" id="IPR003961">
    <property type="entry name" value="FN3_dom"/>
</dbReference>
<dbReference type="SUPFAM" id="SSF51445">
    <property type="entry name" value="(Trans)glycosidases"/>
    <property type="match status" value="1"/>
</dbReference>
<evidence type="ECO:0000259" key="3">
    <source>
        <dbReference type="PROSITE" id="PS50853"/>
    </source>
</evidence>
<dbReference type="InterPro" id="IPR052177">
    <property type="entry name" value="Divisome_Glycosyl_Hydrolase"/>
</dbReference>
<dbReference type="Gene3D" id="3.20.20.80">
    <property type="entry name" value="Glycosidases"/>
    <property type="match status" value="1"/>
</dbReference>
<evidence type="ECO:0000313" key="5">
    <source>
        <dbReference type="Proteomes" id="UP000279089"/>
    </source>
</evidence>
<accession>A0A3N4ME79</accession>
<dbReference type="RefSeq" id="WP_120514817.1">
    <property type="nucleotide sequence ID" value="NZ_QXZY01000002.1"/>
</dbReference>
<dbReference type="InterPro" id="IPR013783">
    <property type="entry name" value="Ig-like_fold"/>
</dbReference>
<evidence type="ECO:0000256" key="1">
    <source>
        <dbReference type="ARBA" id="ARBA00022729"/>
    </source>
</evidence>